<feature type="domain" description="Ricin B lectin" evidence="3">
    <location>
        <begin position="194"/>
        <end position="315"/>
    </location>
</feature>
<comment type="caution">
    <text evidence="4">The sequence shown here is derived from an EMBL/GenBank/DDBJ whole genome shotgun (WGS) entry which is preliminary data.</text>
</comment>
<organism evidence="4 5">
    <name type="scientific">Actinoplanes teichomyceticus</name>
    <dbReference type="NCBI Taxonomy" id="1867"/>
    <lineage>
        <taxon>Bacteria</taxon>
        <taxon>Bacillati</taxon>
        <taxon>Actinomycetota</taxon>
        <taxon>Actinomycetes</taxon>
        <taxon>Micromonosporales</taxon>
        <taxon>Micromonosporaceae</taxon>
        <taxon>Actinoplanes</taxon>
    </lineage>
</organism>
<feature type="compositionally biased region" description="Low complexity" evidence="1">
    <location>
        <begin position="139"/>
        <end position="175"/>
    </location>
</feature>
<keyword evidence="5" id="KW-1185">Reference proteome</keyword>
<keyword evidence="4" id="KW-0430">Lectin</keyword>
<keyword evidence="2" id="KW-0472">Membrane</keyword>
<evidence type="ECO:0000256" key="2">
    <source>
        <dbReference type="SAM" id="Phobius"/>
    </source>
</evidence>
<dbReference type="SMART" id="SM00458">
    <property type="entry name" value="RICIN"/>
    <property type="match status" value="1"/>
</dbReference>
<gene>
    <name evidence="4" type="ORF">FHX34_1021387</name>
</gene>
<accession>A0A561WLT2</accession>
<feature type="region of interest" description="Disordered" evidence="1">
    <location>
        <begin position="98"/>
        <end position="190"/>
    </location>
</feature>
<name>A0A561WLT2_ACTTI</name>
<dbReference type="Gene3D" id="2.80.10.50">
    <property type="match status" value="1"/>
</dbReference>
<dbReference type="PROSITE" id="PS50231">
    <property type="entry name" value="RICIN_B_LECTIN"/>
    <property type="match status" value="1"/>
</dbReference>
<reference evidence="4 5" key="1">
    <citation type="submission" date="2019-06" db="EMBL/GenBank/DDBJ databases">
        <title>Sequencing the genomes of 1000 actinobacteria strains.</title>
        <authorList>
            <person name="Klenk H.-P."/>
        </authorList>
    </citation>
    <scope>NUCLEOTIDE SEQUENCE [LARGE SCALE GENOMIC DNA]</scope>
    <source>
        <strain evidence="4 5">DSM 43866</strain>
    </source>
</reference>
<keyword evidence="2" id="KW-0812">Transmembrane</keyword>
<dbReference type="Proteomes" id="UP000320239">
    <property type="component" value="Unassembled WGS sequence"/>
</dbReference>
<evidence type="ECO:0000313" key="4">
    <source>
        <dbReference type="EMBL" id="TWG24824.1"/>
    </source>
</evidence>
<feature type="transmembrane region" description="Helical" evidence="2">
    <location>
        <begin position="69"/>
        <end position="90"/>
    </location>
</feature>
<evidence type="ECO:0000259" key="3">
    <source>
        <dbReference type="SMART" id="SM00458"/>
    </source>
</evidence>
<dbReference type="SUPFAM" id="SSF50370">
    <property type="entry name" value="Ricin B-like lectins"/>
    <property type="match status" value="1"/>
</dbReference>
<dbReference type="GO" id="GO:0030246">
    <property type="term" value="F:carbohydrate binding"/>
    <property type="evidence" value="ECO:0007669"/>
    <property type="project" value="UniProtKB-KW"/>
</dbReference>
<feature type="compositionally biased region" description="Gly residues" evidence="1">
    <location>
        <begin position="128"/>
        <end position="138"/>
    </location>
</feature>
<sequence>MDGEDSGADRDPLLVRPFVVQDDVADAAATSDATWPAGPAPDSPTQVLPVFSGGTGNGPETPRRKRRPLLLTGAGAAAATALALVGYTALRPGSDTALSSGLPDHPLPAVTGPAAVSASPTPGAADGSTGGGDRGAGSGPAAAGSTAASSSATTSSAPATSPTSARATASASTSAVAPDEPDTPAGLVPSPLLTGTGALVSGNGLCLDLPGAIPVDDSTIQVFDCNRSVAQVWTLADDGTLRVMGKCALLVGDSTVHLTGCDGRTTAKWRATGSGELVNAAGNGCLTDPSSGARPGTRVVVVACRSQPNQRWSLR</sequence>
<protein>
    <submittedName>
        <fullName evidence="4">Ricin-type beta-trefoil lectin protein</fullName>
    </submittedName>
</protein>
<dbReference type="Pfam" id="PF00652">
    <property type="entry name" value="Ricin_B_lectin"/>
    <property type="match status" value="1"/>
</dbReference>
<feature type="region of interest" description="Disordered" evidence="1">
    <location>
        <begin position="27"/>
        <end position="68"/>
    </location>
</feature>
<evidence type="ECO:0000313" key="5">
    <source>
        <dbReference type="Proteomes" id="UP000320239"/>
    </source>
</evidence>
<dbReference type="EMBL" id="VIWY01000002">
    <property type="protein sequence ID" value="TWG24824.1"/>
    <property type="molecule type" value="Genomic_DNA"/>
</dbReference>
<dbReference type="InterPro" id="IPR000772">
    <property type="entry name" value="Ricin_B_lectin"/>
</dbReference>
<evidence type="ECO:0000256" key="1">
    <source>
        <dbReference type="SAM" id="MobiDB-lite"/>
    </source>
</evidence>
<proteinExistence type="predicted"/>
<dbReference type="AlphaFoldDB" id="A0A561WLT2"/>
<dbReference type="InterPro" id="IPR035992">
    <property type="entry name" value="Ricin_B-like_lectins"/>
</dbReference>
<keyword evidence="2" id="KW-1133">Transmembrane helix</keyword>